<gene>
    <name evidence="10" type="ORF">Ocin01_13437</name>
</gene>
<evidence type="ECO:0000256" key="2">
    <source>
        <dbReference type="ARBA" id="ARBA00006419"/>
    </source>
</evidence>
<feature type="compositionally biased region" description="Polar residues" evidence="9">
    <location>
        <begin position="10"/>
        <end position="26"/>
    </location>
</feature>
<evidence type="ECO:0000256" key="9">
    <source>
        <dbReference type="SAM" id="MobiDB-lite"/>
    </source>
</evidence>
<dbReference type="GO" id="GO:0000139">
    <property type="term" value="C:Golgi membrane"/>
    <property type="evidence" value="ECO:0007669"/>
    <property type="project" value="UniProtKB-SubCell"/>
</dbReference>
<organism evidence="10 11">
    <name type="scientific">Orchesella cincta</name>
    <name type="common">Springtail</name>
    <name type="synonym">Podura cincta</name>
    <dbReference type="NCBI Taxonomy" id="48709"/>
    <lineage>
        <taxon>Eukaryota</taxon>
        <taxon>Metazoa</taxon>
        <taxon>Ecdysozoa</taxon>
        <taxon>Arthropoda</taxon>
        <taxon>Hexapoda</taxon>
        <taxon>Collembola</taxon>
        <taxon>Entomobryomorpha</taxon>
        <taxon>Entomobryoidea</taxon>
        <taxon>Orchesellidae</taxon>
        <taxon>Orchesellinae</taxon>
        <taxon>Orchesella</taxon>
    </lineage>
</organism>
<keyword evidence="5" id="KW-0653">Protein transport</keyword>
<dbReference type="Proteomes" id="UP000094527">
    <property type="component" value="Unassembled WGS sequence"/>
</dbReference>
<dbReference type="InterPro" id="IPR016159">
    <property type="entry name" value="Cullin_repeat-like_dom_sf"/>
</dbReference>
<keyword evidence="6" id="KW-0333">Golgi apparatus</keyword>
<accession>A0A1D2MJQ9</accession>
<dbReference type="OMA" id="QRCIHGV"/>
<evidence type="ECO:0000256" key="8">
    <source>
        <dbReference type="ARBA" id="ARBA00031347"/>
    </source>
</evidence>
<evidence type="ECO:0000256" key="6">
    <source>
        <dbReference type="ARBA" id="ARBA00023034"/>
    </source>
</evidence>
<feature type="region of interest" description="Disordered" evidence="9">
    <location>
        <begin position="1"/>
        <end position="33"/>
    </location>
</feature>
<dbReference type="OrthoDB" id="1661054at2759"/>
<evidence type="ECO:0000313" key="11">
    <source>
        <dbReference type="Proteomes" id="UP000094527"/>
    </source>
</evidence>
<evidence type="ECO:0000256" key="3">
    <source>
        <dbReference type="ARBA" id="ARBA00020983"/>
    </source>
</evidence>
<dbReference type="Pfam" id="PF04124">
    <property type="entry name" value="Dor1"/>
    <property type="match status" value="1"/>
</dbReference>
<name>A0A1D2MJQ9_ORCCI</name>
<reference evidence="10 11" key="1">
    <citation type="journal article" date="2016" name="Genome Biol. Evol.">
        <title>Gene Family Evolution Reflects Adaptation to Soil Environmental Stressors in the Genome of the Collembolan Orchesella cincta.</title>
        <authorList>
            <person name="Faddeeva-Vakhrusheva A."/>
            <person name="Derks M.F."/>
            <person name="Anvar S.Y."/>
            <person name="Agamennone V."/>
            <person name="Suring W."/>
            <person name="Smit S."/>
            <person name="van Straalen N.M."/>
            <person name="Roelofs D."/>
        </authorList>
    </citation>
    <scope>NUCLEOTIDE SEQUENCE [LARGE SCALE GENOMIC DNA]</scope>
    <source>
        <tissue evidence="10">Mixed pool</tissue>
    </source>
</reference>
<dbReference type="GO" id="GO:0017119">
    <property type="term" value="C:Golgi transport complex"/>
    <property type="evidence" value="ECO:0007669"/>
    <property type="project" value="InterPro"/>
</dbReference>
<comment type="similarity">
    <text evidence="2">Belongs to the COG8 family.</text>
</comment>
<evidence type="ECO:0000256" key="1">
    <source>
        <dbReference type="ARBA" id="ARBA00004395"/>
    </source>
</evidence>
<dbReference type="PANTHER" id="PTHR21311">
    <property type="entry name" value="CONSERVED OLIGOMERIC GOLGI COMPLEX COMPONENT 8"/>
    <property type="match status" value="1"/>
</dbReference>
<keyword evidence="7" id="KW-0472">Membrane</keyword>
<dbReference type="GO" id="GO:0006891">
    <property type="term" value="P:intra-Golgi vesicle-mediated transport"/>
    <property type="evidence" value="ECO:0007669"/>
    <property type="project" value="TreeGrafter"/>
</dbReference>
<evidence type="ECO:0000256" key="4">
    <source>
        <dbReference type="ARBA" id="ARBA00022448"/>
    </source>
</evidence>
<dbReference type="STRING" id="48709.A0A1D2MJQ9"/>
<evidence type="ECO:0000256" key="5">
    <source>
        <dbReference type="ARBA" id="ARBA00022927"/>
    </source>
</evidence>
<sequence>MTDLFEETVVSGSETEDSTASITTGASPAVMGSGNLLSDSEEFKTLAKILFPDSEDPNLDAEQVTYLGRLGTQGLESLVGEVARVNEELAIIEHQTRDMASQNYQIFVQSAQTTNHIKKSLSQAKDFADKLTSGTFPECKSSTESFFGDTGASNEFMRCQKGVKTMLEKKPDMEKVLDMPWTVRRCLASSDDKLLPEAIKILQVVMDYKKGLEANESHVPVALVKTTDSVLELQSQIQNALLLKLQSPNIGLSDCLQTVQLLRNFFPSDQSLRFRFLQSRMSRDVDFENSRSWIFDTLTQHRAAFGQDSNHYLSTFICLQLNRVLTDLQKHIEVQTLDSLYTNASYFGESLARVGADIRGLVTPMFSDFIVRKTNHDLMQAEITFTRNLHQFNFSTCIIPQESSNLDLPTDLTPPNQLIPFFPLAIYCNEVLSLLNYIGKCPLTQCAPEVCHRLNASVAKVGSEIESWGESEKLTWEMREQSTFNRMRRIFEHLLVPHIDKVFRVLYPPTALSVITGISIVKCAENPHFVLLRSTKNFLSF</sequence>
<comment type="caution">
    <text evidence="10">The sequence shown here is derived from an EMBL/GenBank/DDBJ whole genome shotgun (WGS) entry which is preliminary data.</text>
</comment>
<dbReference type="InterPro" id="IPR007255">
    <property type="entry name" value="COG8"/>
</dbReference>
<dbReference type="EMBL" id="LJIJ01001041">
    <property type="protein sequence ID" value="ODM93239.1"/>
    <property type="molecule type" value="Genomic_DNA"/>
</dbReference>
<dbReference type="PANTHER" id="PTHR21311:SF0">
    <property type="entry name" value="CONSERVED OLIGOMERIC GOLGI COMPLEX SUBUNIT 8"/>
    <property type="match status" value="1"/>
</dbReference>
<comment type="subcellular location">
    <subcellularLocation>
        <location evidence="1">Golgi apparatus membrane</location>
        <topology evidence="1">Peripheral membrane protein</topology>
    </subcellularLocation>
</comment>
<dbReference type="SUPFAM" id="SSF74788">
    <property type="entry name" value="Cullin repeat-like"/>
    <property type="match status" value="1"/>
</dbReference>
<protein>
    <recommendedName>
        <fullName evidence="3">Conserved oligomeric Golgi complex subunit 8</fullName>
    </recommendedName>
    <alternativeName>
        <fullName evidence="8">Component of oligomeric Golgi complex 8</fullName>
    </alternativeName>
</protein>
<evidence type="ECO:0000313" key="10">
    <source>
        <dbReference type="EMBL" id="ODM93239.1"/>
    </source>
</evidence>
<evidence type="ECO:0000256" key="7">
    <source>
        <dbReference type="ARBA" id="ARBA00023136"/>
    </source>
</evidence>
<dbReference type="AlphaFoldDB" id="A0A1D2MJQ9"/>
<proteinExistence type="inferred from homology"/>
<keyword evidence="4" id="KW-0813">Transport</keyword>
<dbReference type="GO" id="GO:0015031">
    <property type="term" value="P:protein transport"/>
    <property type="evidence" value="ECO:0007669"/>
    <property type="project" value="UniProtKB-KW"/>
</dbReference>
<keyword evidence="11" id="KW-1185">Reference proteome</keyword>